<organism evidence="1 2">
    <name type="scientific">Araneus ventricosus</name>
    <name type="common">Orbweaver spider</name>
    <name type="synonym">Epeira ventricosa</name>
    <dbReference type="NCBI Taxonomy" id="182803"/>
    <lineage>
        <taxon>Eukaryota</taxon>
        <taxon>Metazoa</taxon>
        <taxon>Ecdysozoa</taxon>
        <taxon>Arthropoda</taxon>
        <taxon>Chelicerata</taxon>
        <taxon>Arachnida</taxon>
        <taxon>Araneae</taxon>
        <taxon>Araneomorphae</taxon>
        <taxon>Entelegynae</taxon>
        <taxon>Araneoidea</taxon>
        <taxon>Araneidae</taxon>
        <taxon>Araneus</taxon>
    </lineage>
</organism>
<name>A0A4Y2UGP3_ARAVE</name>
<dbReference type="AlphaFoldDB" id="A0A4Y2UGP3"/>
<gene>
    <name evidence="1" type="ORF">AVEN_156442_1</name>
</gene>
<evidence type="ECO:0000313" key="1">
    <source>
        <dbReference type="EMBL" id="GBO11294.1"/>
    </source>
</evidence>
<reference evidence="1 2" key="1">
    <citation type="journal article" date="2019" name="Sci. Rep.">
        <title>Orb-weaving spider Araneus ventricosus genome elucidates the spidroin gene catalogue.</title>
        <authorList>
            <person name="Kono N."/>
            <person name="Nakamura H."/>
            <person name="Ohtoshi R."/>
            <person name="Moran D.A.P."/>
            <person name="Shinohara A."/>
            <person name="Yoshida Y."/>
            <person name="Fujiwara M."/>
            <person name="Mori M."/>
            <person name="Tomita M."/>
            <person name="Arakawa K."/>
        </authorList>
    </citation>
    <scope>NUCLEOTIDE SEQUENCE [LARGE SCALE GENOMIC DNA]</scope>
</reference>
<dbReference type="Proteomes" id="UP000499080">
    <property type="component" value="Unassembled WGS sequence"/>
</dbReference>
<proteinExistence type="predicted"/>
<sequence>LSARIKSTSRMTVLKFLSVFQGQGIWLDSMNIYLASLFFVGGVWHLEAVTNHVLFSSYQFQTWRRCARWCAVVVRRASTNSCVLDPYRLNLVSLSVVVWWFGDRGTNSCIVLIQVQTLCRCSSALGINGPTSSAEIIGAPLSAGDKTEKVDTESSEHLVSGLSFSGMIVGPTSFSTVDSGSGFGLSVAYEGVKSCSVKILTFIGYIPVF</sequence>
<keyword evidence="2" id="KW-1185">Reference proteome</keyword>
<protein>
    <submittedName>
        <fullName evidence="1">Uncharacterized protein</fullName>
    </submittedName>
</protein>
<comment type="caution">
    <text evidence="1">The sequence shown here is derived from an EMBL/GenBank/DDBJ whole genome shotgun (WGS) entry which is preliminary data.</text>
</comment>
<feature type="non-terminal residue" evidence="1">
    <location>
        <position position="1"/>
    </location>
</feature>
<accession>A0A4Y2UGP3</accession>
<dbReference type="EMBL" id="BGPR01036195">
    <property type="protein sequence ID" value="GBO11294.1"/>
    <property type="molecule type" value="Genomic_DNA"/>
</dbReference>
<evidence type="ECO:0000313" key="2">
    <source>
        <dbReference type="Proteomes" id="UP000499080"/>
    </source>
</evidence>